<evidence type="ECO:0000313" key="2">
    <source>
        <dbReference type="EMBL" id="NEZ47738.1"/>
    </source>
</evidence>
<dbReference type="AlphaFoldDB" id="A0A6M0RE94"/>
<dbReference type="InterPro" id="IPR000182">
    <property type="entry name" value="GNAT_dom"/>
</dbReference>
<evidence type="ECO:0000313" key="3">
    <source>
        <dbReference type="Proteomes" id="UP000473885"/>
    </source>
</evidence>
<dbReference type="PANTHER" id="PTHR43415">
    <property type="entry name" value="SPERMIDINE N(1)-ACETYLTRANSFERASE"/>
    <property type="match status" value="1"/>
</dbReference>
<sequence length="180" mass="21313">MKKLLEGKTIKLTALESQDIEEFTKWYNNTEFMRYYDVISAVPKSSREVLEIIEESQKSNDKYIFAIRTIEGNKFIGITGFENILWNNRNALIYIGIGDKNYIGQGIGQEALNLTMEFGFEEFNFNRIYLNVLEYNDRAISLYEKIGFIKEGIQREFIIRDGRTYDMYLYGILQKEWRSK</sequence>
<dbReference type="InterPro" id="IPR016181">
    <property type="entry name" value="Acyl_CoA_acyltransferase"/>
</dbReference>
<keyword evidence="3" id="KW-1185">Reference proteome</keyword>
<gene>
    <name evidence="2" type="ORF">FDF74_11160</name>
</gene>
<protein>
    <submittedName>
        <fullName evidence="2">GNAT family N-acetyltransferase</fullName>
    </submittedName>
</protein>
<dbReference type="SUPFAM" id="SSF55729">
    <property type="entry name" value="Acyl-CoA N-acyltransferases (Nat)"/>
    <property type="match status" value="1"/>
</dbReference>
<proteinExistence type="predicted"/>
<keyword evidence="2" id="KW-0808">Transferase</keyword>
<dbReference type="EMBL" id="SXDP01000012">
    <property type="protein sequence ID" value="NEZ47738.1"/>
    <property type="molecule type" value="Genomic_DNA"/>
</dbReference>
<dbReference type="PANTHER" id="PTHR43415:SF5">
    <property type="entry name" value="ACETYLTRANSFERASE"/>
    <property type="match status" value="1"/>
</dbReference>
<organism evidence="2 3">
    <name type="scientific">Clostridium niameyense</name>
    <dbReference type="NCBI Taxonomy" id="1622073"/>
    <lineage>
        <taxon>Bacteria</taxon>
        <taxon>Bacillati</taxon>
        <taxon>Bacillota</taxon>
        <taxon>Clostridia</taxon>
        <taxon>Eubacteriales</taxon>
        <taxon>Clostridiaceae</taxon>
        <taxon>Clostridium</taxon>
    </lineage>
</organism>
<evidence type="ECO:0000259" key="1">
    <source>
        <dbReference type="PROSITE" id="PS51186"/>
    </source>
</evidence>
<comment type="caution">
    <text evidence="2">The sequence shown here is derived from an EMBL/GenBank/DDBJ whole genome shotgun (WGS) entry which is preliminary data.</text>
</comment>
<dbReference type="RefSeq" id="WP_163249636.1">
    <property type="nucleotide sequence ID" value="NZ_SXDP01000012.1"/>
</dbReference>
<dbReference type="Proteomes" id="UP000473885">
    <property type="component" value="Unassembled WGS sequence"/>
</dbReference>
<reference evidence="2 3" key="1">
    <citation type="submission" date="2019-04" db="EMBL/GenBank/DDBJ databases">
        <title>Genome sequencing of Clostridium botulinum Groups I-IV and Clostridium butyricum.</title>
        <authorList>
            <person name="Brunt J."/>
            <person name="Van Vliet A.H.M."/>
            <person name="Stringer S.C."/>
            <person name="Carter A.T."/>
            <person name="Peck M.W."/>
        </authorList>
    </citation>
    <scope>NUCLEOTIDE SEQUENCE [LARGE SCALE GENOMIC DNA]</scope>
    <source>
        <strain evidence="2 3">IFR 18/094</strain>
    </source>
</reference>
<feature type="domain" description="N-acetyltransferase" evidence="1">
    <location>
        <begin position="10"/>
        <end position="172"/>
    </location>
</feature>
<name>A0A6M0RE94_9CLOT</name>
<accession>A0A6M0RE94</accession>
<dbReference type="Pfam" id="PF13302">
    <property type="entry name" value="Acetyltransf_3"/>
    <property type="match status" value="1"/>
</dbReference>
<dbReference type="GO" id="GO:0016747">
    <property type="term" value="F:acyltransferase activity, transferring groups other than amino-acyl groups"/>
    <property type="evidence" value="ECO:0007669"/>
    <property type="project" value="InterPro"/>
</dbReference>
<dbReference type="Gene3D" id="3.40.630.30">
    <property type="match status" value="1"/>
</dbReference>
<dbReference type="PROSITE" id="PS51186">
    <property type="entry name" value="GNAT"/>
    <property type="match status" value="1"/>
</dbReference>